<dbReference type="NCBIfam" id="TIGR02532">
    <property type="entry name" value="IV_pilin_GFxxxE"/>
    <property type="match status" value="1"/>
</dbReference>
<reference evidence="7 8" key="1">
    <citation type="journal article" date="2021" name="bioRxiv">
        <title>Unique metabolic strategies in Hadean analogues reveal hints for primordial physiology.</title>
        <authorList>
            <person name="Nobu M.K."/>
            <person name="Nakai R."/>
            <person name="Tamazawa S."/>
            <person name="Mori H."/>
            <person name="Toyoda A."/>
            <person name="Ijiri A."/>
            <person name="Suzuki S."/>
            <person name="Kurokawa K."/>
            <person name="Kamagata Y."/>
            <person name="Tamaki H."/>
        </authorList>
    </citation>
    <scope>NUCLEOTIDE SEQUENCE [LARGE SCALE GENOMIC DNA]</scope>
    <source>
        <strain evidence="7">BS525</strain>
    </source>
</reference>
<dbReference type="PANTHER" id="PTHR30093:SF44">
    <property type="entry name" value="TYPE II SECRETION SYSTEM CORE PROTEIN G"/>
    <property type="match status" value="1"/>
</dbReference>
<keyword evidence="5 6" id="KW-0472">Membrane</keyword>
<comment type="subcellular location">
    <subcellularLocation>
        <location evidence="1">Membrane</location>
        <topology evidence="1">Single-pass membrane protein</topology>
    </subcellularLocation>
</comment>
<dbReference type="GO" id="GO:0016020">
    <property type="term" value="C:membrane"/>
    <property type="evidence" value="ECO:0007669"/>
    <property type="project" value="UniProtKB-SubCell"/>
</dbReference>
<evidence type="ECO:0000256" key="2">
    <source>
        <dbReference type="ARBA" id="ARBA00022481"/>
    </source>
</evidence>
<dbReference type="Pfam" id="PF07963">
    <property type="entry name" value="N_methyl"/>
    <property type="match status" value="1"/>
</dbReference>
<dbReference type="PANTHER" id="PTHR30093">
    <property type="entry name" value="GENERAL SECRETION PATHWAY PROTEIN G"/>
    <property type="match status" value="1"/>
</dbReference>
<proteinExistence type="predicted"/>
<dbReference type="InterPro" id="IPR045584">
    <property type="entry name" value="Pilin-like"/>
</dbReference>
<evidence type="ECO:0000256" key="4">
    <source>
        <dbReference type="ARBA" id="ARBA00022989"/>
    </source>
</evidence>
<dbReference type="InterPro" id="IPR012902">
    <property type="entry name" value="N_methyl_site"/>
</dbReference>
<evidence type="ECO:0000256" key="1">
    <source>
        <dbReference type="ARBA" id="ARBA00004167"/>
    </source>
</evidence>
<dbReference type="SUPFAM" id="SSF54523">
    <property type="entry name" value="Pili subunits"/>
    <property type="match status" value="1"/>
</dbReference>
<keyword evidence="3 6" id="KW-0812">Transmembrane</keyword>
<comment type="caution">
    <text evidence="7">The sequence shown here is derived from an EMBL/GenBank/DDBJ whole genome shotgun (WGS) entry which is preliminary data.</text>
</comment>
<dbReference type="GO" id="GO:0015627">
    <property type="term" value="C:type II protein secretion system complex"/>
    <property type="evidence" value="ECO:0007669"/>
    <property type="project" value="InterPro"/>
</dbReference>
<dbReference type="GO" id="GO:0015628">
    <property type="term" value="P:protein secretion by the type II secretion system"/>
    <property type="evidence" value="ECO:0007669"/>
    <property type="project" value="InterPro"/>
</dbReference>
<gene>
    <name evidence="7" type="primary">epsG_2</name>
    <name evidence="7" type="ORF">DDT42_02117</name>
</gene>
<keyword evidence="2" id="KW-0488">Methylation</keyword>
<evidence type="ECO:0000256" key="6">
    <source>
        <dbReference type="SAM" id="Phobius"/>
    </source>
</evidence>
<feature type="transmembrane region" description="Helical" evidence="6">
    <location>
        <begin position="12"/>
        <end position="33"/>
    </location>
</feature>
<dbReference type="EMBL" id="QLTW01000397">
    <property type="protein sequence ID" value="MBT9146235.1"/>
    <property type="molecule type" value="Genomic_DNA"/>
</dbReference>
<dbReference type="Gene3D" id="3.30.700.10">
    <property type="entry name" value="Glycoprotein, Type 4 Pilin"/>
    <property type="match status" value="1"/>
</dbReference>
<evidence type="ECO:0000313" key="7">
    <source>
        <dbReference type="EMBL" id="MBT9146235.1"/>
    </source>
</evidence>
<dbReference type="PROSITE" id="PS00409">
    <property type="entry name" value="PROKAR_NTER_METHYL"/>
    <property type="match status" value="1"/>
</dbReference>
<name>A0A9E2F7B9_PSYF1</name>
<evidence type="ECO:0000256" key="5">
    <source>
        <dbReference type="ARBA" id="ARBA00023136"/>
    </source>
</evidence>
<dbReference type="Proteomes" id="UP000811545">
    <property type="component" value="Unassembled WGS sequence"/>
</dbReference>
<organism evidence="7 8">
    <name type="scientific">Psychracetigena formicireducens</name>
    <dbReference type="NCBI Taxonomy" id="2986056"/>
    <lineage>
        <taxon>Bacteria</taxon>
        <taxon>Bacillati</taxon>
        <taxon>Candidatus Lithacetigenota</taxon>
        <taxon>Candidatus Psychracetigena</taxon>
    </lineage>
</organism>
<evidence type="ECO:0000313" key="8">
    <source>
        <dbReference type="Proteomes" id="UP000811545"/>
    </source>
</evidence>
<evidence type="ECO:0000256" key="3">
    <source>
        <dbReference type="ARBA" id="ARBA00022692"/>
    </source>
</evidence>
<protein>
    <submittedName>
        <fullName evidence="7">Type II secretion system protein G</fullName>
    </submittedName>
</protein>
<accession>A0A9E2F7B9</accession>
<sequence length="160" mass="17210">MNKRRGFTLIELLVVVVVIGILAGIVFVTIGDIPRDARNSRRRSDMRTIHLAMEMYRINIRRGVGYMAITAAPITPAPPTPGYRLTNIAIGGILNPIPLDPSNTGDYIYRAFASAVYSRDFCIWARIEGVALGTAGAVVAASEIGVRDMAAAPASLIACH</sequence>
<keyword evidence="4 6" id="KW-1133">Transmembrane helix</keyword>
<dbReference type="PRINTS" id="PR00813">
    <property type="entry name" value="BCTERIALGSPG"/>
</dbReference>
<dbReference type="AlphaFoldDB" id="A0A9E2F7B9"/>
<dbReference type="InterPro" id="IPR000983">
    <property type="entry name" value="Bac_GSPG_pilin"/>
</dbReference>